<name>A0A8B8FZY7_9HEMI</name>
<proteinExistence type="predicted"/>
<dbReference type="OrthoDB" id="6596323at2759"/>
<feature type="chain" id="PRO_5034143677" evidence="2">
    <location>
        <begin position="29"/>
        <end position="315"/>
    </location>
</feature>
<dbReference type="Gene3D" id="2.120.10.30">
    <property type="entry name" value="TolB, C-terminal domain"/>
    <property type="match status" value="1"/>
</dbReference>
<gene>
    <name evidence="4" type="primary">LOC112687431</name>
</gene>
<organism evidence="3 4">
    <name type="scientific">Sipha flava</name>
    <name type="common">yellow sugarcane aphid</name>
    <dbReference type="NCBI Taxonomy" id="143950"/>
    <lineage>
        <taxon>Eukaryota</taxon>
        <taxon>Metazoa</taxon>
        <taxon>Ecdysozoa</taxon>
        <taxon>Arthropoda</taxon>
        <taxon>Hexapoda</taxon>
        <taxon>Insecta</taxon>
        <taxon>Pterygota</taxon>
        <taxon>Neoptera</taxon>
        <taxon>Paraneoptera</taxon>
        <taxon>Hemiptera</taxon>
        <taxon>Sternorrhyncha</taxon>
        <taxon>Aphidomorpha</taxon>
        <taxon>Aphidoidea</taxon>
        <taxon>Aphididae</taxon>
        <taxon>Sipha</taxon>
    </lineage>
</organism>
<evidence type="ECO:0000313" key="4">
    <source>
        <dbReference type="RefSeq" id="XP_025415916.1"/>
    </source>
</evidence>
<evidence type="ECO:0000256" key="1">
    <source>
        <dbReference type="SAM" id="MobiDB-lite"/>
    </source>
</evidence>
<evidence type="ECO:0000313" key="3">
    <source>
        <dbReference type="Proteomes" id="UP000694846"/>
    </source>
</evidence>
<protein>
    <submittedName>
        <fullName evidence="4">Uncharacterized protein LOC112687431</fullName>
    </submittedName>
</protein>
<keyword evidence="3" id="KW-1185">Reference proteome</keyword>
<dbReference type="Proteomes" id="UP000694846">
    <property type="component" value="Unplaced"/>
</dbReference>
<reference evidence="4" key="1">
    <citation type="submission" date="2025-08" db="UniProtKB">
        <authorList>
            <consortium name="RefSeq"/>
        </authorList>
    </citation>
    <scope>IDENTIFICATION</scope>
    <source>
        <tissue evidence="4">Whole body</tissue>
    </source>
</reference>
<dbReference type="InterPro" id="IPR011042">
    <property type="entry name" value="6-blade_b-propeller_TolB-like"/>
</dbReference>
<accession>A0A8B8FZY7</accession>
<dbReference type="RefSeq" id="XP_025415916.1">
    <property type="nucleotide sequence ID" value="XM_025560131.1"/>
</dbReference>
<feature type="signal peptide" evidence="2">
    <location>
        <begin position="1"/>
        <end position="28"/>
    </location>
</feature>
<keyword evidence="2" id="KW-0732">Signal</keyword>
<dbReference type="GeneID" id="112687431"/>
<dbReference type="AlphaFoldDB" id="A0A8B8FZY7"/>
<evidence type="ECO:0000256" key="2">
    <source>
        <dbReference type="SAM" id="SignalP"/>
    </source>
</evidence>
<feature type="region of interest" description="Disordered" evidence="1">
    <location>
        <begin position="146"/>
        <end position="183"/>
    </location>
</feature>
<sequence length="315" mass="34740">MRPMRSAALCVVVSTAVAAMVWSWSARAANTAAAGPSAARTQVKWLINTGHLAGRWPPRSPANRTSARRAPAAAVAPNAISRFQMVDGGTVAVLVMPTGDGGHRCCGRGWTSHFSLGFVRLRHGFNNLYPTVQPFPDWSAFVDAAGPPPEPVRNGPRPRRAADESSDSSECVPEVTTKSSPEPHIDTYGGRNRQRIVNAVDAFLDDRGRILWVLDTGDEDACDSDTDDPSPPKFLAIDLHTNQIILNINSDIIYVYQGFYLMLGANFEENIITYFGEEKRTFYFITSKSRTLFNNLVFEIVLESFQYLKKLIAMD</sequence>